<dbReference type="EMBL" id="JBJURJ010000011">
    <property type="protein sequence ID" value="MFM9329975.1"/>
    <property type="molecule type" value="Genomic_DNA"/>
</dbReference>
<accession>A0ACC7P0L1</accession>
<evidence type="ECO:0000313" key="1">
    <source>
        <dbReference type="EMBL" id="MFM9329975.1"/>
    </source>
</evidence>
<reference evidence="1" key="1">
    <citation type="submission" date="2024-12" db="EMBL/GenBank/DDBJ databases">
        <authorList>
            <person name="Wu N."/>
        </authorList>
    </citation>
    <scope>NUCLEOTIDE SEQUENCE</scope>
    <source>
        <strain evidence="1">P15</strain>
    </source>
</reference>
<dbReference type="Proteomes" id="UP001631969">
    <property type="component" value="Unassembled WGS sequence"/>
</dbReference>
<organism evidence="1 2">
    <name type="scientific">Paenibacillus mesotrionivorans</name>
    <dbReference type="NCBI Taxonomy" id="3160968"/>
    <lineage>
        <taxon>Bacteria</taxon>
        <taxon>Bacillati</taxon>
        <taxon>Bacillota</taxon>
        <taxon>Bacilli</taxon>
        <taxon>Bacillales</taxon>
        <taxon>Paenibacillaceae</taxon>
        <taxon>Paenibacillus</taxon>
    </lineage>
</organism>
<keyword evidence="2" id="KW-1185">Reference proteome</keyword>
<proteinExistence type="predicted"/>
<name>A0ACC7P0L1_9BACL</name>
<evidence type="ECO:0000313" key="2">
    <source>
        <dbReference type="Proteomes" id="UP001631969"/>
    </source>
</evidence>
<sequence>MSYGKNGNVMRLAYGMLMVLVLVLGTGFQTGVSSAAPAQQNNTTNTAPHAQWDDFDTNSNGALVVPGPGVLANDWDADGDTLTAELVTGPNYGVLNLSPDGGFTYYCYTANIYSDSFSYRVFDGTQYSDPVMVTIYSHYQAEPYISYISDQYISVNETAGPLEFYISDPGGSPYFMNVYASSDDPYLVQESNIIISGDGPFRTVTVIPESGQWGTVLITLITYGSTGLSASTSFYVNVSP</sequence>
<protein>
    <submittedName>
        <fullName evidence="1">Ig-like domain-containing protein</fullName>
    </submittedName>
</protein>
<comment type="caution">
    <text evidence="1">The sequence shown here is derived from an EMBL/GenBank/DDBJ whole genome shotgun (WGS) entry which is preliminary data.</text>
</comment>
<gene>
    <name evidence="1" type="ORF">ACI1P1_16890</name>
</gene>